<proteinExistence type="inferred from homology"/>
<dbReference type="AlphaFoldDB" id="A0A932CR06"/>
<dbReference type="InterPro" id="IPR051919">
    <property type="entry name" value="W-dependent_AOR"/>
</dbReference>
<dbReference type="InterPro" id="IPR013985">
    <property type="entry name" value="Ald_Fedxn_OxRdtase_dom3"/>
</dbReference>
<evidence type="ECO:0000256" key="2">
    <source>
        <dbReference type="ARBA" id="ARBA00011032"/>
    </source>
</evidence>
<dbReference type="SUPFAM" id="SSF56228">
    <property type="entry name" value="Aldehyde ferredoxin oxidoreductase, N-terminal domain"/>
    <property type="match status" value="1"/>
</dbReference>
<comment type="cofactor">
    <cofactor evidence="1">
        <name>[4Fe-4S] cluster</name>
        <dbReference type="ChEBI" id="CHEBI:49883"/>
    </cofactor>
</comment>
<reference evidence="10" key="1">
    <citation type="submission" date="2020-07" db="EMBL/GenBank/DDBJ databases">
        <title>Huge and variable diversity of episymbiotic CPR bacteria and DPANN archaea in groundwater ecosystems.</title>
        <authorList>
            <person name="He C.Y."/>
            <person name="Keren R."/>
            <person name="Whittaker M."/>
            <person name="Farag I.F."/>
            <person name="Doudna J."/>
            <person name="Cate J.H.D."/>
            <person name="Banfield J.F."/>
        </authorList>
    </citation>
    <scope>NUCLEOTIDE SEQUENCE</scope>
    <source>
        <strain evidence="10">NC_groundwater_672_Ag_B-0.1um_62_36</strain>
    </source>
</reference>
<keyword evidence="5" id="KW-0560">Oxidoreductase</keyword>
<dbReference type="Gene3D" id="1.10.569.10">
    <property type="entry name" value="Aldehyde Ferredoxin Oxidoreductase Protein, subunit A, domain 2"/>
    <property type="match status" value="1"/>
</dbReference>
<evidence type="ECO:0000256" key="6">
    <source>
        <dbReference type="ARBA" id="ARBA00023004"/>
    </source>
</evidence>
<comment type="similarity">
    <text evidence="2">Belongs to the AOR/FOR family.</text>
</comment>
<evidence type="ECO:0000256" key="7">
    <source>
        <dbReference type="ARBA" id="ARBA00023014"/>
    </source>
</evidence>
<evidence type="ECO:0000259" key="9">
    <source>
        <dbReference type="SMART" id="SM00790"/>
    </source>
</evidence>
<accession>A0A932CR06</accession>
<comment type="caution">
    <text evidence="10">The sequence shown here is derived from an EMBL/GenBank/DDBJ whole genome shotgun (WGS) entry which is preliminary data.</text>
</comment>
<dbReference type="PANTHER" id="PTHR30038">
    <property type="entry name" value="ALDEHYDE FERREDOXIN OXIDOREDUCTASE"/>
    <property type="match status" value="1"/>
</dbReference>
<evidence type="ECO:0000313" key="11">
    <source>
        <dbReference type="Proteomes" id="UP000769766"/>
    </source>
</evidence>
<evidence type="ECO:0000256" key="5">
    <source>
        <dbReference type="ARBA" id="ARBA00023002"/>
    </source>
</evidence>
<keyword evidence="3" id="KW-0004">4Fe-4S</keyword>
<dbReference type="EMBL" id="JACPRF010000362">
    <property type="protein sequence ID" value="MBI2877551.1"/>
    <property type="molecule type" value="Genomic_DNA"/>
</dbReference>
<comment type="cofactor">
    <cofactor evidence="8">
        <name>tungstopterin</name>
        <dbReference type="ChEBI" id="CHEBI:30402"/>
    </cofactor>
</comment>
<dbReference type="Gene3D" id="3.60.9.10">
    <property type="entry name" value="Aldehyde ferredoxin oxidoreductase, N-terminal domain"/>
    <property type="match status" value="1"/>
</dbReference>
<keyword evidence="7" id="KW-0411">Iron-sulfur</keyword>
<dbReference type="GO" id="GO:0051539">
    <property type="term" value="F:4 iron, 4 sulfur cluster binding"/>
    <property type="evidence" value="ECO:0007669"/>
    <property type="project" value="UniProtKB-KW"/>
</dbReference>
<sequence length="636" mass="69636">MYGWAGAVLWVDLTAGKISKRPLERQLAEDYLGGRGINSRLLFQLVQPGTDGLSPENVLIFGNGPVVGTIAPSCCKLTVSAMSPLTGILGDANVGGEFPPVLRWAGYDHIVVTGRAPEPVYLWIDDDRVALRPARHLWGKDTWQTLRAIREELGDPTLEVLSIGQAGENLVRFACIISKLHRAAGRTGMGAVMGSKNLKAVAVRGSGSVRVARPREFVEHVRELTRRIQHNPFYSTFSTYGTSSLMQATSLSGTMVVRNWQQSGEFRGIDQVNHEVLARDYYTKSVACFACPMHCSHHFEVKEGPFAGEKGGGMEYGAGGYFGPLFDNPYTPSLFKCLNLLNQYGMDSMDTAAALAAAFEWYEQGLIGPADTDGLELRWGNYEAIIELLHRVARRQGLGHLLAEGPLNAAKEIGRGAEKVLSHAKGLCWAGDDYRVMKGSALAAATSTRGGDLERGLPAAEYFGMSPEESLRRYGTESASLPTSYDKAGIVYLCEAVATAADCLQVCKFNTEYFNQEMGLQEMATLFSLATGVELDREGLIQAADRVYNVERAFLVREGITRADDHLKGRWGEEPVPSGPYQGERIDPEKFEGMLDEYYRLRGWDPATGIPTRATLERLGLKEVADQLEAMGKGAR</sequence>
<dbReference type="InterPro" id="IPR036503">
    <property type="entry name" value="Ald_Fedxn_OxRdtase_N_sf"/>
</dbReference>
<keyword evidence="4" id="KW-0479">Metal-binding</keyword>
<dbReference type="Pfam" id="PF01314">
    <property type="entry name" value="AFOR_C"/>
    <property type="match status" value="1"/>
</dbReference>
<evidence type="ECO:0000256" key="4">
    <source>
        <dbReference type="ARBA" id="ARBA00022723"/>
    </source>
</evidence>
<dbReference type="GO" id="GO:0009055">
    <property type="term" value="F:electron transfer activity"/>
    <property type="evidence" value="ECO:0007669"/>
    <property type="project" value="InterPro"/>
</dbReference>
<dbReference type="GO" id="GO:0046872">
    <property type="term" value="F:metal ion binding"/>
    <property type="evidence" value="ECO:0007669"/>
    <property type="project" value="UniProtKB-KW"/>
</dbReference>
<evidence type="ECO:0000256" key="1">
    <source>
        <dbReference type="ARBA" id="ARBA00001966"/>
    </source>
</evidence>
<evidence type="ECO:0000256" key="3">
    <source>
        <dbReference type="ARBA" id="ARBA00022485"/>
    </source>
</evidence>
<feature type="domain" description="Aldehyde ferredoxin oxidoreductase N-terminal" evidence="9">
    <location>
        <begin position="4"/>
        <end position="207"/>
    </location>
</feature>
<dbReference type="SUPFAM" id="SSF48310">
    <property type="entry name" value="Aldehyde ferredoxin oxidoreductase, C-terminal domains"/>
    <property type="match status" value="1"/>
</dbReference>
<dbReference type="InterPro" id="IPR001203">
    <property type="entry name" value="OxRdtase_Ald_Fedxn_C"/>
</dbReference>
<organism evidence="10 11">
    <name type="scientific">Tectimicrobiota bacterium</name>
    <dbReference type="NCBI Taxonomy" id="2528274"/>
    <lineage>
        <taxon>Bacteria</taxon>
        <taxon>Pseudomonadati</taxon>
        <taxon>Nitrospinota/Tectimicrobiota group</taxon>
        <taxon>Candidatus Tectimicrobiota</taxon>
    </lineage>
</organism>
<dbReference type="InterPro" id="IPR036021">
    <property type="entry name" value="Tungsten_al_ferr_oxy-like_C"/>
</dbReference>
<evidence type="ECO:0000256" key="8">
    <source>
        <dbReference type="ARBA" id="ARBA00049934"/>
    </source>
</evidence>
<name>A0A932CR06_UNCTE</name>
<dbReference type="GO" id="GO:0016625">
    <property type="term" value="F:oxidoreductase activity, acting on the aldehyde or oxo group of donors, iron-sulfur protein as acceptor"/>
    <property type="evidence" value="ECO:0007669"/>
    <property type="project" value="InterPro"/>
</dbReference>
<dbReference type="SMART" id="SM00790">
    <property type="entry name" value="AFOR_N"/>
    <property type="match status" value="1"/>
</dbReference>
<dbReference type="InterPro" id="IPR013983">
    <property type="entry name" value="Ald_Fedxn_OxRdtase_N"/>
</dbReference>
<protein>
    <submittedName>
        <fullName evidence="10">Aldehyde ferredoxin oxidoreductase family protein</fullName>
    </submittedName>
</protein>
<dbReference type="Proteomes" id="UP000769766">
    <property type="component" value="Unassembled WGS sequence"/>
</dbReference>
<keyword evidence="6" id="KW-0408">Iron</keyword>
<dbReference type="InterPro" id="IPR013984">
    <property type="entry name" value="Ald_Fedxn_OxRdtase_dom2"/>
</dbReference>
<dbReference type="Gene3D" id="1.10.599.10">
    <property type="entry name" value="Aldehyde Ferredoxin Oxidoreductase Protein, subunit A, domain 3"/>
    <property type="match status" value="1"/>
</dbReference>
<dbReference type="Pfam" id="PF02730">
    <property type="entry name" value="AFOR_N"/>
    <property type="match status" value="1"/>
</dbReference>
<dbReference type="PANTHER" id="PTHR30038:SF7">
    <property type="entry name" value="TUNGSTEN-CONTAINING GLYCERALDEHYDE-3-PHOSPHATE:FERREDOXIN OXIDOREDUCTASE"/>
    <property type="match status" value="1"/>
</dbReference>
<evidence type="ECO:0000313" key="10">
    <source>
        <dbReference type="EMBL" id="MBI2877551.1"/>
    </source>
</evidence>
<gene>
    <name evidence="10" type="ORF">HYY20_11785</name>
</gene>